<dbReference type="FunFam" id="3.30.70.260:FF:000001">
    <property type="entry name" value="Acetolactate synthase, small subunit"/>
    <property type="match status" value="1"/>
</dbReference>
<keyword evidence="6 8" id="KW-0100">Branched-chain amino acid biosynthesis</keyword>
<comment type="catalytic activity">
    <reaction evidence="7 8">
        <text>2 pyruvate + H(+) = (2S)-2-acetolactate + CO2</text>
        <dbReference type="Rhea" id="RHEA:25249"/>
        <dbReference type="ChEBI" id="CHEBI:15361"/>
        <dbReference type="ChEBI" id="CHEBI:15378"/>
        <dbReference type="ChEBI" id="CHEBI:16526"/>
        <dbReference type="ChEBI" id="CHEBI:58476"/>
        <dbReference type="EC" id="2.2.1.6"/>
    </reaction>
</comment>
<evidence type="ECO:0000259" key="9">
    <source>
        <dbReference type="PROSITE" id="PS51671"/>
    </source>
</evidence>
<comment type="pathway">
    <text evidence="2 8">Amino-acid biosynthesis; L-valine biosynthesis; L-valine from pyruvate: step 1/4.</text>
</comment>
<comment type="function">
    <text evidence="8">Catalyzes the conversion of 2 pyruvate molecules into acetolactate in the first common step of the biosynthetic pathway of the branched-amino acids such as leucine, isoleucine, and valine.</text>
</comment>
<organism evidence="10 11">
    <name type="scientific">Rhodoblastus acidophilus</name>
    <name type="common">Rhodopseudomonas acidophila</name>
    <dbReference type="NCBI Taxonomy" id="1074"/>
    <lineage>
        <taxon>Bacteria</taxon>
        <taxon>Pseudomonadati</taxon>
        <taxon>Pseudomonadota</taxon>
        <taxon>Alphaproteobacteria</taxon>
        <taxon>Hyphomicrobiales</taxon>
        <taxon>Rhodoblastaceae</taxon>
        <taxon>Rhodoblastus</taxon>
    </lineage>
</organism>
<comment type="subunit">
    <text evidence="4 8">Dimer of large and small chains.</text>
</comment>
<protein>
    <recommendedName>
        <fullName evidence="8">Acetolactate synthase small subunit</fullName>
        <shortName evidence="8">AHAS</shortName>
        <shortName evidence="8">ALS</shortName>
        <ecNumber evidence="8">2.2.1.6</ecNumber>
    </recommendedName>
    <alternativeName>
        <fullName evidence="8">Acetohydroxy-acid synthase small subunit</fullName>
    </alternativeName>
</protein>
<evidence type="ECO:0000256" key="1">
    <source>
        <dbReference type="ARBA" id="ARBA00004974"/>
    </source>
</evidence>
<dbReference type="InterPro" id="IPR004789">
    <property type="entry name" value="Acetalactate_synth_ssu"/>
</dbReference>
<dbReference type="GO" id="GO:0009099">
    <property type="term" value="P:L-valine biosynthetic process"/>
    <property type="evidence" value="ECO:0007669"/>
    <property type="project" value="UniProtKB-UniRule"/>
</dbReference>
<evidence type="ECO:0000256" key="2">
    <source>
        <dbReference type="ARBA" id="ARBA00005025"/>
    </source>
</evidence>
<dbReference type="PROSITE" id="PS51671">
    <property type="entry name" value="ACT"/>
    <property type="match status" value="1"/>
</dbReference>
<evidence type="ECO:0000256" key="4">
    <source>
        <dbReference type="ARBA" id="ARBA00011744"/>
    </source>
</evidence>
<reference evidence="10 11" key="1">
    <citation type="submission" date="2019-11" db="EMBL/GenBank/DDBJ databases">
        <title>Whole-genome sequence of a Rhodoblastus acidophilus DSM 142.</title>
        <authorList>
            <person name="Kyndt J.A."/>
            <person name="Meyer T.E."/>
        </authorList>
    </citation>
    <scope>NUCLEOTIDE SEQUENCE [LARGE SCALE GENOMIC DNA]</scope>
    <source>
        <strain evidence="10 11">DSM 142</strain>
    </source>
</reference>
<gene>
    <name evidence="10" type="primary">ilvN</name>
    <name evidence="10" type="ORF">GJ654_12940</name>
</gene>
<evidence type="ECO:0000313" key="10">
    <source>
        <dbReference type="EMBL" id="MTV31892.1"/>
    </source>
</evidence>
<dbReference type="SUPFAM" id="SSF55021">
    <property type="entry name" value="ACT-like"/>
    <property type="match status" value="2"/>
</dbReference>
<name>A0A6N8DMT0_RHOAC</name>
<dbReference type="AlphaFoldDB" id="A0A6N8DMT0"/>
<dbReference type="OrthoDB" id="9787365at2"/>
<evidence type="ECO:0000256" key="3">
    <source>
        <dbReference type="ARBA" id="ARBA00006341"/>
    </source>
</evidence>
<dbReference type="InterPro" id="IPR002912">
    <property type="entry name" value="ACT_dom"/>
</dbReference>
<comment type="pathway">
    <text evidence="1 8">Amino-acid biosynthesis; L-isoleucine biosynthesis; L-isoleucine from 2-oxobutanoate: step 1/4.</text>
</comment>
<evidence type="ECO:0000256" key="6">
    <source>
        <dbReference type="ARBA" id="ARBA00023304"/>
    </source>
</evidence>
<dbReference type="InterPro" id="IPR054480">
    <property type="entry name" value="AHAS_small-like_ACT"/>
</dbReference>
<dbReference type="FunFam" id="3.30.70.1150:FF:000001">
    <property type="entry name" value="Acetolactate synthase small subunit"/>
    <property type="match status" value="1"/>
</dbReference>
<comment type="similarity">
    <text evidence="3 8">Belongs to the acetolactate synthase small subunit family.</text>
</comment>
<dbReference type="RefSeq" id="WP_155446567.1">
    <property type="nucleotide sequence ID" value="NZ_JAOQNR010000015.1"/>
</dbReference>
<dbReference type="EMBL" id="WNKS01000011">
    <property type="protein sequence ID" value="MTV31892.1"/>
    <property type="molecule type" value="Genomic_DNA"/>
</dbReference>
<dbReference type="GO" id="GO:0009097">
    <property type="term" value="P:isoleucine biosynthetic process"/>
    <property type="evidence" value="ECO:0007669"/>
    <property type="project" value="UniProtKB-UniRule"/>
</dbReference>
<dbReference type="InterPro" id="IPR027271">
    <property type="entry name" value="Acetolactate_synth/TF_NikR_C"/>
</dbReference>
<accession>A0A6N8DMT0</accession>
<sequence length="183" mass="19803">MNAQAALSPYSSSAGKTARHETHVLSVLVDNEPGVLARVVGLFSGRGYNIESLTVAEVAHLQGLSRITVVTSGAPETIEQISHQLERIVPIHKVTDLSLDNAFVQRELAMIKVRGKGESRTEALRLAEAFRARVIDATTESFIFELTGAPKKIDDFVELMRPIGLVEVSRTGVAAITRGPLTM</sequence>
<dbReference type="GO" id="GO:0005829">
    <property type="term" value="C:cytosol"/>
    <property type="evidence" value="ECO:0007669"/>
    <property type="project" value="TreeGrafter"/>
</dbReference>
<dbReference type="GO" id="GO:0003984">
    <property type="term" value="F:acetolactate synthase activity"/>
    <property type="evidence" value="ECO:0007669"/>
    <property type="project" value="UniProtKB-UniRule"/>
</dbReference>
<dbReference type="InterPro" id="IPR039557">
    <property type="entry name" value="AHAS_ACT"/>
</dbReference>
<dbReference type="CDD" id="cd04878">
    <property type="entry name" value="ACT_AHAS"/>
    <property type="match status" value="1"/>
</dbReference>
<keyword evidence="8 10" id="KW-0808">Transferase</keyword>
<dbReference type="InterPro" id="IPR019455">
    <property type="entry name" value="Acetolactate_synth_ssu_C"/>
</dbReference>
<dbReference type="Proteomes" id="UP000439113">
    <property type="component" value="Unassembled WGS sequence"/>
</dbReference>
<evidence type="ECO:0000256" key="8">
    <source>
        <dbReference type="RuleBase" id="RU368092"/>
    </source>
</evidence>
<dbReference type="InterPro" id="IPR045865">
    <property type="entry name" value="ACT-like_dom_sf"/>
</dbReference>
<evidence type="ECO:0000256" key="5">
    <source>
        <dbReference type="ARBA" id="ARBA00022605"/>
    </source>
</evidence>
<dbReference type="Pfam" id="PF22629">
    <property type="entry name" value="ACT_AHAS_ss"/>
    <property type="match status" value="1"/>
</dbReference>
<dbReference type="Pfam" id="PF10369">
    <property type="entry name" value="ALS_ss_C"/>
    <property type="match status" value="1"/>
</dbReference>
<dbReference type="EC" id="2.2.1.6" evidence="8"/>
<keyword evidence="5 8" id="KW-0028">Amino-acid biosynthesis</keyword>
<dbReference type="Gene3D" id="3.30.70.260">
    <property type="match status" value="1"/>
</dbReference>
<dbReference type="NCBIfam" id="TIGR00119">
    <property type="entry name" value="acolac_sm"/>
    <property type="match status" value="1"/>
</dbReference>
<dbReference type="PANTHER" id="PTHR30239:SF0">
    <property type="entry name" value="ACETOLACTATE SYNTHASE SMALL SUBUNIT 1, CHLOROPLASTIC"/>
    <property type="match status" value="1"/>
</dbReference>
<evidence type="ECO:0000313" key="11">
    <source>
        <dbReference type="Proteomes" id="UP000439113"/>
    </source>
</evidence>
<evidence type="ECO:0000256" key="7">
    <source>
        <dbReference type="ARBA" id="ARBA00048670"/>
    </source>
</evidence>
<comment type="caution">
    <text evidence="10">The sequence shown here is derived from an EMBL/GenBank/DDBJ whole genome shotgun (WGS) entry which is preliminary data.</text>
</comment>
<dbReference type="Gene3D" id="3.30.70.1150">
    <property type="entry name" value="ACT-like. Chain A, domain 2"/>
    <property type="match status" value="1"/>
</dbReference>
<dbReference type="NCBIfam" id="NF008864">
    <property type="entry name" value="PRK11895.1"/>
    <property type="match status" value="1"/>
</dbReference>
<feature type="domain" description="ACT" evidence="9">
    <location>
        <begin position="24"/>
        <end position="99"/>
    </location>
</feature>
<dbReference type="UniPathway" id="UPA00047">
    <property type="reaction ID" value="UER00055"/>
</dbReference>
<dbReference type="GO" id="GO:1990610">
    <property type="term" value="F:acetolactate synthase regulator activity"/>
    <property type="evidence" value="ECO:0007669"/>
    <property type="project" value="UniProtKB-UniRule"/>
</dbReference>
<dbReference type="PANTHER" id="PTHR30239">
    <property type="entry name" value="ACETOLACTATE SYNTHASE SMALL SUBUNIT"/>
    <property type="match status" value="1"/>
</dbReference>
<dbReference type="UniPathway" id="UPA00049">
    <property type="reaction ID" value="UER00059"/>
</dbReference>
<proteinExistence type="inferred from homology"/>